<feature type="region of interest" description="Disordered" evidence="1">
    <location>
        <begin position="167"/>
        <end position="197"/>
    </location>
</feature>
<name>A0A2Z2MG30_9EURY</name>
<accession>A0A2Z2MG30</accession>
<protein>
    <recommendedName>
        <fullName evidence="4">DUF2226 domain-containing protein</fullName>
    </recommendedName>
</protein>
<evidence type="ECO:0008006" key="4">
    <source>
        <dbReference type="Google" id="ProtNLM"/>
    </source>
</evidence>
<gene>
    <name evidence="2" type="ORF">A3L01_03485</name>
</gene>
<sequence>MQLPDKQPLMENVVVTSAGELKNLVEKGLSKGNGAFLKIFAKDSSGKYYLTILLDRSKILAAECLLVDKKQNLSGEEAISVLKSLIGKPMVVDVYDLDELEIKLSIADNVDVYVQTPKTSLAEFFETAEEGPPAKTEEMKATASATVTKSEIPATLPVVEKVKAEERAEEAAEKKQEVVSGEPKPAPMPVEEKKAAPAGKPEVVVNLSGGSVPERAFQLYAEDLLKEAKRIRGLRINRIEFDANVGEGVAYLNVRIYGNSDGSARDIEIAEKRMLHAVSKYAPVLLREAEVKPIVKDVSVVIDGQEVKPQEIVDKDKKKTGNVTKDGRISLAVLEDVWPYFSAYARTVITEVESTGIKVKKAYFDVRGRREFEINLSMVVETKMTKEAVERIARDILTRHARELGRSLKRYITVHNIDVEVLTPATTSKTTRETAVVTSSKAAEVLAKRELLEKEVEQLLKQAGIEELAPFTEEKKKEAEETMLKGRIEPAIETLKTRIHAEMKLIPRVTFKWLKMNHEIKDSTIQLDIEASFLREETGGLFGSFSGVSDSKIKKDIEDAIRRILREVSKEYSIRIELRRLNIIIR</sequence>
<dbReference type="KEGG" id="tbs:A3L01_03485"/>
<dbReference type="AlphaFoldDB" id="A0A2Z2MG30"/>
<dbReference type="GeneID" id="33325802"/>
<organism evidence="2 3">
    <name type="scientific">Thermococcus barossii</name>
    <dbReference type="NCBI Taxonomy" id="54077"/>
    <lineage>
        <taxon>Archaea</taxon>
        <taxon>Methanobacteriati</taxon>
        <taxon>Methanobacteriota</taxon>
        <taxon>Thermococci</taxon>
        <taxon>Thermococcales</taxon>
        <taxon>Thermococcaceae</taxon>
        <taxon>Thermococcus</taxon>
    </lineage>
</organism>
<evidence type="ECO:0000256" key="1">
    <source>
        <dbReference type="SAM" id="MobiDB-lite"/>
    </source>
</evidence>
<evidence type="ECO:0000313" key="3">
    <source>
        <dbReference type="Proteomes" id="UP000250272"/>
    </source>
</evidence>
<feature type="compositionally biased region" description="Basic and acidic residues" evidence="1">
    <location>
        <begin position="167"/>
        <end position="177"/>
    </location>
</feature>
<dbReference type="EMBL" id="CP015101">
    <property type="protein sequence ID" value="ASJ04469.1"/>
    <property type="molecule type" value="Genomic_DNA"/>
</dbReference>
<dbReference type="OrthoDB" id="86210at2157"/>
<dbReference type="Proteomes" id="UP000250272">
    <property type="component" value="Chromosome"/>
</dbReference>
<proteinExistence type="predicted"/>
<keyword evidence="3" id="KW-1185">Reference proteome</keyword>
<dbReference type="RefSeq" id="WP_088864494.1">
    <property type="nucleotide sequence ID" value="NZ_CP015101.1"/>
</dbReference>
<evidence type="ECO:0000313" key="2">
    <source>
        <dbReference type="EMBL" id="ASJ04469.1"/>
    </source>
</evidence>
<reference evidence="2 3" key="1">
    <citation type="submission" date="2016-04" db="EMBL/GenBank/DDBJ databases">
        <title>Complete genome sequence of Thermococcus barossii type strain SHCK-94.</title>
        <authorList>
            <person name="Oger P.M."/>
        </authorList>
    </citation>
    <scope>NUCLEOTIDE SEQUENCE [LARGE SCALE GENOMIC DNA]</scope>
    <source>
        <strain evidence="2 3">SHCK-94</strain>
    </source>
</reference>